<dbReference type="InterPro" id="IPR022124">
    <property type="entry name" value="DUF3659"/>
</dbReference>
<feature type="compositionally biased region" description="Basic and acidic residues" evidence="1">
    <location>
        <begin position="680"/>
        <end position="694"/>
    </location>
</feature>
<feature type="compositionally biased region" description="Polar residues" evidence="1">
    <location>
        <begin position="71"/>
        <end position="94"/>
    </location>
</feature>
<feature type="compositionally biased region" description="Low complexity" evidence="1">
    <location>
        <begin position="748"/>
        <end position="759"/>
    </location>
</feature>
<keyword evidence="2" id="KW-0812">Transmembrane</keyword>
<evidence type="ECO:0000256" key="2">
    <source>
        <dbReference type="SAM" id="Phobius"/>
    </source>
</evidence>
<dbReference type="Proteomes" id="UP000504636">
    <property type="component" value="Unplaced"/>
</dbReference>
<organism evidence="3">
    <name type="scientific">Mytilinidion resinicola</name>
    <dbReference type="NCBI Taxonomy" id="574789"/>
    <lineage>
        <taxon>Eukaryota</taxon>
        <taxon>Fungi</taxon>
        <taxon>Dikarya</taxon>
        <taxon>Ascomycota</taxon>
        <taxon>Pezizomycotina</taxon>
        <taxon>Dothideomycetes</taxon>
        <taxon>Pleosporomycetidae</taxon>
        <taxon>Mytilinidiales</taxon>
        <taxon>Mytilinidiaceae</taxon>
        <taxon>Mytilinidion</taxon>
    </lineage>
</organism>
<dbReference type="EMBL" id="MU003703">
    <property type="protein sequence ID" value="KAF2808660.1"/>
    <property type="molecule type" value="Genomic_DNA"/>
</dbReference>
<keyword evidence="2" id="KW-0472">Membrane</keyword>
<reference evidence="3 5" key="1">
    <citation type="journal article" date="2020" name="Stud. Mycol.">
        <title>101 Dothideomycetes genomes: a test case for predicting lifestyles and emergence of pathogens.</title>
        <authorList>
            <person name="Haridas S."/>
            <person name="Albert R."/>
            <person name="Binder M."/>
            <person name="Bloem J."/>
            <person name="Labutti K."/>
            <person name="Salamov A."/>
            <person name="Andreopoulos B."/>
            <person name="Baker S."/>
            <person name="Barry K."/>
            <person name="Bills G."/>
            <person name="Bluhm B."/>
            <person name="Cannon C."/>
            <person name="Castanera R."/>
            <person name="Culley D."/>
            <person name="Daum C."/>
            <person name="Ezra D."/>
            <person name="Gonzalez J."/>
            <person name="Henrissat B."/>
            <person name="Kuo A."/>
            <person name="Liang C."/>
            <person name="Lipzen A."/>
            <person name="Lutzoni F."/>
            <person name="Magnuson J."/>
            <person name="Mondo S."/>
            <person name="Nolan M."/>
            <person name="Ohm R."/>
            <person name="Pangilinan J."/>
            <person name="Park H.-J."/>
            <person name="Ramirez L."/>
            <person name="Alfaro M."/>
            <person name="Sun H."/>
            <person name="Tritt A."/>
            <person name="Yoshinaga Y."/>
            <person name="Zwiers L.-H."/>
            <person name="Turgeon B."/>
            <person name="Goodwin S."/>
            <person name="Spatafora J."/>
            <person name="Crous P."/>
            <person name="Grigoriev I."/>
        </authorList>
    </citation>
    <scope>NUCLEOTIDE SEQUENCE</scope>
    <source>
        <strain evidence="3 5">CBS 304.34</strain>
    </source>
</reference>
<keyword evidence="2" id="KW-1133">Transmembrane helix</keyword>
<dbReference type="Pfam" id="PF12396">
    <property type="entry name" value="DUF3659"/>
    <property type="match status" value="1"/>
</dbReference>
<evidence type="ECO:0000313" key="5">
    <source>
        <dbReference type="RefSeq" id="XP_033575624.1"/>
    </source>
</evidence>
<feature type="transmembrane region" description="Helical" evidence="2">
    <location>
        <begin position="1229"/>
        <end position="1245"/>
    </location>
</feature>
<dbReference type="RefSeq" id="XP_033575624.1">
    <property type="nucleotide sequence ID" value="XM_033726544.1"/>
</dbReference>
<proteinExistence type="predicted"/>
<dbReference type="OrthoDB" id="10484518at2759"/>
<evidence type="ECO:0000313" key="4">
    <source>
        <dbReference type="Proteomes" id="UP000504636"/>
    </source>
</evidence>
<feature type="region of interest" description="Disordered" evidence="1">
    <location>
        <begin position="67"/>
        <end position="94"/>
    </location>
</feature>
<feature type="transmembrane region" description="Helical" evidence="2">
    <location>
        <begin position="1147"/>
        <end position="1171"/>
    </location>
</feature>
<dbReference type="GeneID" id="54467437"/>
<protein>
    <submittedName>
        <fullName evidence="3 5">Uncharacterized protein</fullName>
    </submittedName>
</protein>
<evidence type="ECO:0000256" key="1">
    <source>
        <dbReference type="SAM" id="MobiDB-lite"/>
    </source>
</evidence>
<sequence>MSRQECLFQPYPERRNEPHPRREYLFHSYDGHQFSPVKRVETAAPLWEWPEKERIRKERMGRARRLAASVNGRTSQISESSNNDTTSGNTLISSSTRAKRKVVWEPQPEVSDLEPLGYKPWVPTVDPTMPQSRFQPPSSPPINSSVSEASNPFIEVAHGGSGNTKQLHVYIQPAEETIREAGITVHPSDIRTLQHLAALEAFWRSPYILDQLRYFCCNPEAFQLKIGQDSIAKTAQSVQKMILNELRGFWESEECAPTLHAFYTEMDNVLTHFLRVKAGGRPCILGQDGQLWEKDTQFSTGTEDKLVRAIIIHNTVKLPEPGKPSSTLRVNILSGLFDIRVRLEQEIKPIVKQFVSAKRDDINEQDCTNLTRRIETEVVAGLLKWAAEINPEPEDLSFGQEILNDASEFQAILKLLGKARYDLRKPPFHDCGPSCHFTKANDKLKQTNEHISLHRLVQHFKEFHIPMCVHFAATASDFPAERKKNHENLIRVLSQRVQYRVDQYRPSSNVGKELKKNFSRNLVWLLSAMDEIEAGHFEMRYNPYKPRELSAPKTVFLDPDQEFKEVFGMNSPPSPTQTSSNSSIRSLRQTWEVLDHVLRGRALPAASVKPKVKKVRFDHPATIEDLRKRLRYESGLPPRPATPYPRETPQSDEPPPHTGAAHDSLTLTDPTPSDPAPAESQHRPPQENSPEKTPPRRSPPKKRPPPLTRELMAKTMGPGKRATTPQRKPSPGHSPLGKPPLHFSPPNDQQQDSTSQDDQAYPPAYSYYQSVLSSPVDSPNTPFPINHEPLMEQDARPLEGLKVDEDGLVRDADGTIIGRVWLGDVKELARRIVGDKGEIRDENGGVIGYCQVTLSSRDPRYPDLRDHLVVRRKGNRKQDNRNSGASLSLPRNPQYPDLWEHPVIRAAVLRPEIDPLPANLYDLLPNDWPELPPDRSLWRPWQLLSKWLVGAPDDDVEQPGTPDQPDRPDAPWEPPRPQPLQIIIHPPPIDLLGPPPPGAWPKSPQPPSRPSPNPARSVSATTDEALLAAEIASQVAEEIVASIAAAAQQRPAPRPPFRQPSRSWLSWLPLQSLLLWAAGAGVLGALLWYLPFGRLVHYLLVLIGIGRPLYALWTRFPRSLLYRVVGYGGLVGLSCLTRWAVDGVNVFDLVIGGAVGWEVVGVLPMMGALWMPLYQLVSAVFEGVSAVGGWAVETATSVRWRAEGVVAPVLRTSRNLVFRGRVQSAWRRWWVKLLFFLVLAVGRWVEVLRCINKEHDEL</sequence>
<reference evidence="5" key="2">
    <citation type="submission" date="2020-04" db="EMBL/GenBank/DDBJ databases">
        <authorList>
            <consortium name="NCBI Genome Project"/>
        </authorList>
    </citation>
    <scope>NUCLEOTIDE SEQUENCE</scope>
    <source>
        <strain evidence="5">CBS 304.34</strain>
    </source>
</reference>
<gene>
    <name evidence="3 5" type="ORF">BDZ99DRAFT_534948</name>
</gene>
<feature type="compositionally biased region" description="Pro residues" evidence="1">
    <location>
        <begin position="985"/>
        <end position="1013"/>
    </location>
</feature>
<feature type="transmembrane region" description="Helical" evidence="2">
    <location>
        <begin position="1120"/>
        <end position="1141"/>
    </location>
</feature>
<feature type="compositionally biased region" description="Polar residues" evidence="1">
    <location>
        <begin position="881"/>
        <end position="891"/>
    </location>
</feature>
<dbReference type="AlphaFoldDB" id="A0A6A6YIN8"/>
<name>A0A6A6YIN8_9PEZI</name>
<accession>A0A6A6YIN8</accession>
<reference evidence="5" key="3">
    <citation type="submission" date="2025-04" db="UniProtKB">
        <authorList>
            <consortium name="RefSeq"/>
        </authorList>
    </citation>
    <scope>IDENTIFICATION</scope>
    <source>
        <strain evidence="5">CBS 304.34</strain>
    </source>
</reference>
<evidence type="ECO:0000313" key="3">
    <source>
        <dbReference type="EMBL" id="KAF2808660.1"/>
    </source>
</evidence>
<feature type="transmembrane region" description="Helical" evidence="2">
    <location>
        <begin position="1064"/>
        <end position="1089"/>
    </location>
</feature>
<feature type="region of interest" description="Disordered" evidence="1">
    <location>
        <begin position="565"/>
        <end position="584"/>
    </location>
</feature>
<feature type="region of interest" description="Disordered" evidence="1">
    <location>
        <begin position="951"/>
        <end position="1020"/>
    </location>
</feature>
<feature type="region of interest" description="Disordered" evidence="1">
    <location>
        <begin position="871"/>
        <end position="892"/>
    </location>
</feature>
<feature type="region of interest" description="Disordered" evidence="1">
    <location>
        <begin position="628"/>
        <end position="761"/>
    </location>
</feature>
<keyword evidence="4" id="KW-1185">Reference proteome</keyword>